<evidence type="ECO:0000313" key="2">
    <source>
        <dbReference type="Proteomes" id="UP000193247"/>
    </source>
</evidence>
<accession>A0A1X2LZP1</accession>
<dbReference type="STRING" id="1430326.B8W66_02920"/>
<comment type="caution">
    <text evidence="1">The sequence shown here is derived from an EMBL/GenBank/DDBJ whole genome shotgun (WGS) entry which is preliminary data.</text>
</comment>
<organism evidence="1 2">
    <name type="scientific">Mycobacterium decipiens</name>
    <dbReference type="NCBI Taxonomy" id="1430326"/>
    <lineage>
        <taxon>Bacteria</taxon>
        <taxon>Bacillati</taxon>
        <taxon>Actinomycetota</taxon>
        <taxon>Actinomycetes</taxon>
        <taxon>Mycobacteriales</taxon>
        <taxon>Mycobacteriaceae</taxon>
        <taxon>Mycobacterium</taxon>
    </lineage>
</organism>
<proteinExistence type="predicted"/>
<keyword evidence="2" id="KW-1185">Reference proteome</keyword>
<reference evidence="1 2" key="1">
    <citation type="submission" date="2017-04" db="EMBL/GenBank/DDBJ databases">
        <title>The new phylogeny of genus Mycobacterium.</title>
        <authorList>
            <person name="Tortoli E."/>
            <person name="Trovato A."/>
            <person name="Cirillo D.M."/>
        </authorList>
    </citation>
    <scope>NUCLEOTIDE SEQUENCE [LARGE SCALE GENOMIC DNA]</scope>
    <source>
        <strain evidence="1 2">TBL 1200985</strain>
    </source>
</reference>
<gene>
    <name evidence="1" type="ORF">B8W66_02920</name>
</gene>
<dbReference type="OrthoDB" id="4708740at2"/>
<dbReference type="RefSeq" id="WP_085323752.1">
    <property type="nucleotide sequence ID" value="NZ_NCXP01000002.1"/>
</dbReference>
<evidence type="ECO:0008006" key="3">
    <source>
        <dbReference type="Google" id="ProtNLM"/>
    </source>
</evidence>
<dbReference type="AlphaFoldDB" id="A0A1X2LZP1"/>
<evidence type="ECO:0000313" key="1">
    <source>
        <dbReference type="EMBL" id="OSC42742.1"/>
    </source>
</evidence>
<name>A0A1X2LZP1_9MYCO</name>
<protein>
    <recommendedName>
        <fullName evidence="3">Forkhead-associated protein</fullName>
    </recommendedName>
</protein>
<dbReference type="Proteomes" id="UP000193247">
    <property type="component" value="Unassembled WGS sequence"/>
</dbReference>
<dbReference type="EMBL" id="NCXP01000002">
    <property type="protein sequence ID" value="OSC42742.1"/>
    <property type="molecule type" value="Genomic_DNA"/>
</dbReference>
<sequence>MFSAAIESLPETEDPEFGDRAGVVLAGLRKLESSLTQAAARSRVTPAVVVSLSGARKAYDALMERAANGPGSTLGQRLYVARKRAKLTAQEAANGAGLRADLIEAIESEEPTTEAETGKIKDLIAALGG</sequence>